<name>A0A167YFB4_PENCH</name>
<sequence length="479" mass="53636">MAINLRGSAKPALAENRYPDCALLFKNTLCLRDATAVDIVSELTALRPDETQIPHIKDLLFWLNDHVSQDHDLSLELLAKLERSAVFPVYQFLHEQKETWFVTFDDGWFIADRPTLRRAFEAKVPLLDFSLNEIRRMHHLFAKLELLECTLSCKVDETTEREGDYAFDEIFTNKLLEKLPFIERLLADVKDNTSMQKLKNLEVFGVTKVTLKRELGHIKGESGDGDLDVSESDTCFAFYIRTSDLQSGDVPYSALANCLSKILGIDDEHKRLVMDILVTRSHRRLETILEQYGLHCELSQDTGSRNASDASNDYSIDASYTVPATNKVSNKCIEGIPGALLDASQDEDRLIGQSRISVTQAACSFDSDHVKIGRSSMPFYAVSGKGIAYHQTGSASPALECRLGPSQRVWDTEELLLALPEPGHGKINGTSSKPPRRSRSDLTAGAHRHPRSEAIWEEDQETGYLGELFVCLNAVNWSG</sequence>
<dbReference type="AlphaFoldDB" id="A0A167YFB4"/>
<protein>
    <submittedName>
        <fullName evidence="2">Uncharacterized protein</fullName>
    </submittedName>
</protein>
<gene>
    <name evidence="2" type="ORF">EN45_042340</name>
</gene>
<dbReference type="Proteomes" id="UP000076449">
    <property type="component" value="Chromosome I"/>
</dbReference>
<feature type="region of interest" description="Disordered" evidence="1">
    <location>
        <begin position="421"/>
        <end position="454"/>
    </location>
</feature>
<evidence type="ECO:0000313" key="2">
    <source>
        <dbReference type="EMBL" id="KZN94046.1"/>
    </source>
</evidence>
<proteinExistence type="predicted"/>
<dbReference type="EMBL" id="CM002798">
    <property type="protein sequence ID" value="KZN94046.1"/>
    <property type="molecule type" value="Genomic_DNA"/>
</dbReference>
<organism evidence="2">
    <name type="scientific">Penicillium chrysogenum</name>
    <name type="common">Penicillium notatum</name>
    <dbReference type="NCBI Taxonomy" id="5076"/>
    <lineage>
        <taxon>Eukaryota</taxon>
        <taxon>Fungi</taxon>
        <taxon>Dikarya</taxon>
        <taxon>Ascomycota</taxon>
        <taxon>Pezizomycotina</taxon>
        <taxon>Eurotiomycetes</taxon>
        <taxon>Eurotiomycetidae</taxon>
        <taxon>Eurotiales</taxon>
        <taxon>Aspergillaceae</taxon>
        <taxon>Penicillium</taxon>
        <taxon>Penicillium chrysogenum species complex</taxon>
    </lineage>
</organism>
<evidence type="ECO:0000256" key="1">
    <source>
        <dbReference type="SAM" id="MobiDB-lite"/>
    </source>
</evidence>
<accession>A0A167YFB4</accession>
<reference evidence="2" key="1">
    <citation type="journal article" date="2014" name="Genome Announc.">
        <title>Complete sequencing and chromosome-scale genome assembly of the industrial progenitor strain P2niaD18 from the penicillin producer Penicillium chrysogenum.</title>
        <authorList>
            <person name="Specht T."/>
            <person name="Dahlmann T.A."/>
            <person name="Zadra I."/>
            <person name="Kurnsteiner H."/>
            <person name="Kuck U."/>
        </authorList>
    </citation>
    <scope>NUCLEOTIDE SEQUENCE [LARGE SCALE GENOMIC DNA]</scope>
    <source>
        <strain evidence="2">P2niaD18</strain>
    </source>
</reference>